<evidence type="ECO:0000313" key="1">
    <source>
        <dbReference type="EMBL" id="KAJ8015908.1"/>
    </source>
</evidence>
<proteinExistence type="predicted"/>
<organism evidence="1 2">
    <name type="scientific">Dallia pectoralis</name>
    <name type="common">Alaska blackfish</name>
    <dbReference type="NCBI Taxonomy" id="75939"/>
    <lineage>
        <taxon>Eukaryota</taxon>
        <taxon>Metazoa</taxon>
        <taxon>Chordata</taxon>
        <taxon>Craniata</taxon>
        <taxon>Vertebrata</taxon>
        <taxon>Euteleostomi</taxon>
        <taxon>Actinopterygii</taxon>
        <taxon>Neopterygii</taxon>
        <taxon>Teleostei</taxon>
        <taxon>Protacanthopterygii</taxon>
        <taxon>Esociformes</taxon>
        <taxon>Umbridae</taxon>
        <taxon>Dallia</taxon>
    </lineage>
</organism>
<gene>
    <name evidence="1" type="ORF">DPEC_G00001570</name>
</gene>
<dbReference type="Proteomes" id="UP001157502">
    <property type="component" value="Chromosome 1"/>
</dbReference>
<accession>A0ACC2HK87</accession>
<sequence length="70" mass="7611">MKHGSECGLIELHHPYKEADWRTSGTLGPVTGASIPDSRLDAIDRATRLLDLGSRHAGQQQKGGYSRDPV</sequence>
<comment type="caution">
    <text evidence="1">The sequence shown here is derived from an EMBL/GenBank/DDBJ whole genome shotgun (WGS) entry which is preliminary data.</text>
</comment>
<reference evidence="1" key="1">
    <citation type="submission" date="2021-05" db="EMBL/GenBank/DDBJ databases">
        <authorList>
            <person name="Pan Q."/>
            <person name="Jouanno E."/>
            <person name="Zahm M."/>
            <person name="Klopp C."/>
            <person name="Cabau C."/>
            <person name="Louis A."/>
            <person name="Berthelot C."/>
            <person name="Parey E."/>
            <person name="Roest Crollius H."/>
            <person name="Montfort J."/>
            <person name="Robinson-Rechavi M."/>
            <person name="Bouchez O."/>
            <person name="Lampietro C."/>
            <person name="Lopez Roques C."/>
            <person name="Donnadieu C."/>
            <person name="Postlethwait J."/>
            <person name="Bobe J."/>
            <person name="Dillon D."/>
            <person name="Chandos A."/>
            <person name="von Hippel F."/>
            <person name="Guiguen Y."/>
        </authorList>
    </citation>
    <scope>NUCLEOTIDE SEQUENCE</scope>
    <source>
        <strain evidence="1">YG-Jan2019</strain>
    </source>
</reference>
<dbReference type="EMBL" id="CM055728">
    <property type="protein sequence ID" value="KAJ8015908.1"/>
    <property type="molecule type" value="Genomic_DNA"/>
</dbReference>
<evidence type="ECO:0000313" key="2">
    <source>
        <dbReference type="Proteomes" id="UP001157502"/>
    </source>
</evidence>
<keyword evidence="2" id="KW-1185">Reference proteome</keyword>
<name>A0ACC2HK87_DALPE</name>
<protein>
    <submittedName>
        <fullName evidence="1">Uncharacterized protein</fullName>
    </submittedName>
</protein>